<gene>
    <name evidence="1" type="ORF">QYB97_13535</name>
</gene>
<reference evidence="1" key="1">
    <citation type="submission" date="2023-07" db="EMBL/GenBank/DDBJ databases">
        <title>Fictibacillus sp. isolated from freshwater pond.</title>
        <authorList>
            <person name="Kirdat K."/>
            <person name="Bhat A."/>
            <person name="Mourya A."/>
            <person name="Yadav A."/>
        </authorList>
    </citation>
    <scope>NUCLEOTIDE SEQUENCE</scope>
    <source>
        <strain evidence="1">NE201</strain>
    </source>
</reference>
<proteinExistence type="predicted"/>
<dbReference type="EMBL" id="JAUHTR010000006">
    <property type="protein sequence ID" value="MDN4525501.1"/>
    <property type="molecule type" value="Genomic_DNA"/>
</dbReference>
<name>A0ABT8HXM3_9BACL</name>
<sequence>MFNEYAVYLWAKARQEKVERNARVAWMHQNRKKDRKARERAISKPYLTLDPCCTCAC</sequence>
<dbReference type="RefSeq" id="WP_301166529.1">
    <property type="nucleotide sequence ID" value="NZ_JAUHTR010000006.1"/>
</dbReference>
<organism evidence="1 2">
    <name type="scientific">Fictibacillus fluitans</name>
    <dbReference type="NCBI Taxonomy" id="3058422"/>
    <lineage>
        <taxon>Bacteria</taxon>
        <taxon>Bacillati</taxon>
        <taxon>Bacillota</taxon>
        <taxon>Bacilli</taxon>
        <taxon>Bacillales</taxon>
        <taxon>Fictibacillaceae</taxon>
        <taxon>Fictibacillus</taxon>
    </lineage>
</organism>
<protein>
    <submittedName>
        <fullName evidence="1">Uncharacterized protein</fullName>
    </submittedName>
</protein>
<comment type="caution">
    <text evidence="1">The sequence shown here is derived from an EMBL/GenBank/DDBJ whole genome shotgun (WGS) entry which is preliminary data.</text>
</comment>
<evidence type="ECO:0000313" key="2">
    <source>
        <dbReference type="Proteomes" id="UP001172721"/>
    </source>
</evidence>
<evidence type="ECO:0000313" key="1">
    <source>
        <dbReference type="EMBL" id="MDN4525501.1"/>
    </source>
</evidence>
<keyword evidence="2" id="KW-1185">Reference proteome</keyword>
<accession>A0ABT8HXM3</accession>
<dbReference type="Proteomes" id="UP001172721">
    <property type="component" value="Unassembled WGS sequence"/>
</dbReference>